<evidence type="ECO:0000256" key="4">
    <source>
        <dbReference type="PIRNR" id="PIRNR036492"/>
    </source>
</evidence>
<gene>
    <name evidence="8" type="ORF">HCU74_19445</name>
</gene>
<evidence type="ECO:0000256" key="3">
    <source>
        <dbReference type="ARBA" id="ARBA00023027"/>
    </source>
</evidence>
<dbReference type="PANTHER" id="PTHR43570:SF20">
    <property type="entry name" value="ALDEHYDE DEHYDROGENASE ALDX-RELATED"/>
    <property type="match status" value="1"/>
</dbReference>
<dbReference type="Proteomes" id="UP000765845">
    <property type="component" value="Unassembled WGS sequence"/>
</dbReference>
<dbReference type="InterPro" id="IPR012394">
    <property type="entry name" value="Aldehyde_DH_NAD(P)"/>
</dbReference>
<dbReference type="Gene3D" id="3.40.605.10">
    <property type="entry name" value="Aldehyde Dehydrogenase, Chain A, domain 1"/>
    <property type="match status" value="1"/>
</dbReference>
<dbReference type="InterPro" id="IPR015590">
    <property type="entry name" value="Aldehyde_DH_dom"/>
</dbReference>
<evidence type="ECO:0000313" key="9">
    <source>
        <dbReference type="Proteomes" id="UP000765845"/>
    </source>
</evidence>
<organism evidence="8 9">
    <name type="scientific">Spongiibacter thalassae</name>
    <dbReference type="NCBI Taxonomy" id="2721624"/>
    <lineage>
        <taxon>Bacteria</taxon>
        <taxon>Pseudomonadati</taxon>
        <taxon>Pseudomonadota</taxon>
        <taxon>Gammaproteobacteria</taxon>
        <taxon>Cellvibrionales</taxon>
        <taxon>Spongiibacteraceae</taxon>
        <taxon>Spongiibacter</taxon>
    </lineage>
</organism>
<dbReference type="EMBL" id="JAAWWK010000009">
    <property type="protein sequence ID" value="NKI19587.1"/>
    <property type="molecule type" value="Genomic_DNA"/>
</dbReference>
<keyword evidence="9" id="KW-1185">Reference proteome</keyword>
<sequence>MTTAQLHDTVQDVDAHAQIQSLLQRQRSALRASGPLSAEQRADRLQRAIDLVFDHREALVAALSADFGHRSSHQSLMSDIYATIECLRHSKKHLKKWMKPQRRSAPVPMNILGGKARVEYQAKGVVGIIGTWNFPINTVFSPLAGVFAAGNNAMIKCSEVTPQTGALLASLIGKYFKEEECVAINGGPEVGAAFSAAPFDHLIFTGAGAIAHHILRAAADNLTPVTLELGGKSPVIVSEHYDITAAAERIVQGKVLNVGQVCLSPDYVLVPEDKLDIFCHEIMTQLGKLFDNLLDNPDYSSVVNARHYQRLQSYIQDARDHGADVREFNPANEDFSQQQGTHKMPLTLIVNPDDELRVMREELFGPLLCVKSYRRLDDCLDYIAARPHPLALYYFGNDRAEQEYVISRSLSGAVTINDVIFHVSCEDLPFGGIGPSGMGNYHGRDGFETFSHARAIYKQSKINLQKLGGMIPPYGEKADKTLKAMIRK</sequence>
<comment type="caution">
    <text evidence="8">The sequence shown here is derived from an EMBL/GenBank/DDBJ whole genome shotgun (WGS) entry which is preliminary data.</text>
</comment>
<dbReference type="InterPro" id="IPR016161">
    <property type="entry name" value="Ald_DH/histidinol_DH"/>
</dbReference>
<dbReference type="Gene3D" id="3.40.309.10">
    <property type="entry name" value="Aldehyde Dehydrogenase, Chain A, domain 2"/>
    <property type="match status" value="1"/>
</dbReference>
<evidence type="ECO:0000313" key="8">
    <source>
        <dbReference type="EMBL" id="NKI19587.1"/>
    </source>
</evidence>
<feature type="domain" description="Aldehyde dehydrogenase" evidence="7">
    <location>
        <begin position="10"/>
        <end position="455"/>
    </location>
</feature>
<dbReference type="PIRSF" id="PIRSF036492">
    <property type="entry name" value="ALDH"/>
    <property type="match status" value="1"/>
</dbReference>
<dbReference type="CDD" id="cd07133">
    <property type="entry name" value="ALDH_CALDH_CalB"/>
    <property type="match status" value="1"/>
</dbReference>
<evidence type="ECO:0000256" key="6">
    <source>
        <dbReference type="RuleBase" id="RU003345"/>
    </source>
</evidence>
<dbReference type="InterPro" id="IPR029510">
    <property type="entry name" value="Ald_DH_CS_GLU"/>
</dbReference>
<reference evidence="8 9" key="1">
    <citation type="submission" date="2020-04" db="EMBL/GenBank/DDBJ databases">
        <authorList>
            <person name="Yoon J."/>
        </authorList>
    </citation>
    <scope>NUCLEOTIDE SEQUENCE [LARGE SCALE GENOMIC DNA]</scope>
    <source>
        <strain evidence="8 9">KMU-166</strain>
    </source>
</reference>
<evidence type="ECO:0000256" key="5">
    <source>
        <dbReference type="PROSITE-ProRule" id="PRU10007"/>
    </source>
</evidence>
<proteinExistence type="inferred from homology"/>
<evidence type="ECO:0000256" key="2">
    <source>
        <dbReference type="ARBA" id="ARBA00023002"/>
    </source>
</evidence>
<evidence type="ECO:0000256" key="1">
    <source>
        <dbReference type="ARBA" id="ARBA00009986"/>
    </source>
</evidence>
<comment type="similarity">
    <text evidence="1 4 6">Belongs to the aldehyde dehydrogenase family.</text>
</comment>
<dbReference type="Pfam" id="PF00171">
    <property type="entry name" value="Aldedh"/>
    <property type="match status" value="1"/>
</dbReference>
<dbReference type="InterPro" id="IPR016162">
    <property type="entry name" value="Ald_DH_N"/>
</dbReference>
<keyword evidence="2 4" id="KW-0560">Oxidoreductase</keyword>
<dbReference type="SUPFAM" id="SSF53720">
    <property type="entry name" value="ALDH-like"/>
    <property type="match status" value="1"/>
</dbReference>
<evidence type="ECO:0000259" key="7">
    <source>
        <dbReference type="Pfam" id="PF00171"/>
    </source>
</evidence>
<protein>
    <recommendedName>
        <fullName evidence="4">Aldehyde dehydrogenase</fullName>
    </recommendedName>
</protein>
<dbReference type="InterPro" id="IPR016163">
    <property type="entry name" value="Ald_DH_C"/>
</dbReference>
<feature type="active site" evidence="5">
    <location>
        <position position="228"/>
    </location>
</feature>
<dbReference type="RefSeq" id="WP_168452108.1">
    <property type="nucleotide sequence ID" value="NZ_JAAWWK010000009.1"/>
</dbReference>
<name>A0ABX1GMP3_9GAMM</name>
<keyword evidence="3" id="KW-0520">NAD</keyword>
<dbReference type="PANTHER" id="PTHR43570">
    <property type="entry name" value="ALDEHYDE DEHYDROGENASE"/>
    <property type="match status" value="1"/>
</dbReference>
<dbReference type="PROSITE" id="PS00687">
    <property type="entry name" value="ALDEHYDE_DEHYDR_GLU"/>
    <property type="match status" value="1"/>
</dbReference>
<accession>A0ABX1GMP3</accession>